<dbReference type="Proteomes" id="UP000054279">
    <property type="component" value="Unassembled WGS sequence"/>
</dbReference>
<gene>
    <name evidence="2" type="ORF">M422DRAFT_139441</name>
</gene>
<reference evidence="2 3" key="1">
    <citation type="submission" date="2014-06" db="EMBL/GenBank/DDBJ databases">
        <title>Evolutionary Origins and Diversification of the Mycorrhizal Mutualists.</title>
        <authorList>
            <consortium name="DOE Joint Genome Institute"/>
            <consortium name="Mycorrhizal Genomics Consortium"/>
            <person name="Kohler A."/>
            <person name="Kuo A."/>
            <person name="Nagy L.G."/>
            <person name="Floudas D."/>
            <person name="Copeland A."/>
            <person name="Barry K.W."/>
            <person name="Cichocki N."/>
            <person name="Veneault-Fourrey C."/>
            <person name="LaButti K."/>
            <person name="Lindquist E.A."/>
            <person name="Lipzen A."/>
            <person name="Lundell T."/>
            <person name="Morin E."/>
            <person name="Murat C."/>
            <person name="Riley R."/>
            <person name="Ohm R."/>
            <person name="Sun H."/>
            <person name="Tunlid A."/>
            <person name="Henrissat B."/>
            <person name="Grigoriev I.V."/>
            <person name="Hibbett D.S."/>
            <person name="Martin F."/>
        </authorList>
    </citation>
    <scope>NUCLEOTIDE SEQUENCE [LARGE SCALE GENOMIC DNA]</scope>
    <source>
        <strain evidence="2 3">SS14</strain>
    </source>
</reference>
<sequence>VQLLANITLKDLQQCVERVPSNKALQTSRDNAATHFDWNALHQPGQSLVKLIDKPGVPLIVIHGATGAITAFMPLQGHFTTPLWAFQMTPDTPTDSLLEIATFYFLQIKEKRPKGPYRLAGYSACTLLAMEVARLFEANGDEIKQLIFLDHFPTLFASDYFGITDQNITAGSSGCELFTSMLKIMIDCYLRDNTTMRQKMGKEIAAAHNGLETRQAVQEHYRGFQNTFNVSIKYLWDL</sequence>
<dbReference type="EMBL" id="KN837225">
    <property type="protein sequence ID" value="KIJ32581.1"/>
    <property type="molecule type" value="Genomic_DNA"/>
</dbReference>
<dbReference type="OrthoDB" id="2898237at2759"/>
<evidence type="ECO:0000259" key="1">
    <source>
        <dbReference type="Pfam" id="PF00975"/>
    </source>
</evidence>
<proteinExistence type="predicted"/>
<dbReference type="HOGENOM" id="CLU_073914_0_0_1"/>
<dbReference type="AlphaFoldDB" id="A0A0C9V578"/>
<accession>A0A0C9V578</accession>
<dbReference type="InterPro" id="IPR029058">
    <property type="entry name" value="AB_hydrolase_fold"/>
</dbReference>
<evidence type="ECO:0000313" key="3">
    <source>
        <dbReference type="Proteomes" id="UP000054279"/>
    </source>
</evidence>
<name>A0A0C9V578_SPHS4</name>
<evidence type="ECO:0000313" key="2">
    <source>
        <dbReference type="EMBL" id="KIJ32581.1"/>
    </source>
</evidence>
<organism evidence="2 3">
    <name type="scientific">Sphaerobolus stellatus (strain SS14)</name>
    <dbReference type="NCBI Taxonomy" id="990650"/>
    <lineage>
        <taxon>Eukaryota</taxon>
        <taxon>Fungi</taxon>
        <taxon>Dikarya</taxon>
        <taxon>Basidiomycota</taxon>
        <taxon>Agaricomycotina</taxon>
        <taxon>Agaricomycetes</taxon>
        <taxon>Phallomycetidae</taxon>
        <taxon>Geastrales</taxon>
        <taxon>Sphaerobolaceae</taxon>
        <taxon>Sphaerobolus</taxon>
    </lineage>
</organism>
<protein>
    <recommendedName>
        <fullName evidence="1">Thioesterase domain-containing protein</fullName>
    </recommendedName>
</protein>
<dbReference type="Gene3D" id="3.40.50.1820">
    <property type="entry name" value="alpha/beta hydrolase"/>
    <property type="match status" value="1"/>
</dbReference>
<feature type="non-terminal residue" evidence="2">
    <location>
        <position position="238"/>
    </location>
</feature>
<feature type="non-terminal residue" evidence="2">
    <location>
        <position position="1"/>
    </location>
</feature>
<feature type="domain" description="Thioesterase" evidence="1">
    <location>
        <begin position="58"/>
        <end position="155"/>
    </location>
</feature>
<dbReference type="SUPFAM" id="SSF53474">
    <property type="entry name" value="alpha/beta-Hydrolases"/>
    <property type="match status" value="1"/>
</dbReference>
<dbReference type="Pfam" id="PF00975">
    <property type="entry name" value="Thioesterase"/>
    <property type="match status" value="1"/>
</dbReference>
<dbReference type="InterPro" id="IPR001031">
    <property type="entry name" value="Thioesterase"/>
</dbReference>
<keyword evidence="3" id="KW-1185">Reference proteome</keyword>